<evidence type="ECO:0000256" key="2">
    <source>
        <dbReference type="SAM" id="Phobius"/>
    </source>
</evidence>
<keyword evidence="2" id="KW-1133">Transmembrane helix</keyword>
<reference evidence="4" key="1">
    <citation type="submission" date="2016-11" db="UniProtKB">
        <authorList>
            <consortium name="WormBaseParasite"/>
        </authorList>
    </citation>
    <scope>IDENTIFICATION</scope>
</reference>
<sequence>MSWRTLLITIGSIVIIFCCAFLGFVCISLNCGWVKYVDYMHGKKKCTICSLFNLCGKSARDATPRNGTGPQQGQYENDVPLDRFDAF</sequence>
<feature type="region of interest" description="Disordered" evidence="1">
    <location>
        <begin position="61"/>
        <end position="87"/>
    </location>
</feature>
<accession>A0A1I7SZU2</accession>
<keyword evidence="3" id="KW-1185">Reference proteome</keyword>
<dbReference type="eggNOG" id="ENOG502SARK">
    <property type="taxonomic scope" value="Eukaryota"/>
</dbReference>
<proteinExistence type="predicted"/>
<evidence type="ECO:0000256" key="1">
    <source>
        <dbReference type="SAM" id="MobiDB-lite"/>
    </source>
</evidence>
<organism evidence="3 4">
    <name type="scientific">Caenorhabditis tropicalis</name>
    <dbReference type="NCBI Taxonomy" id="1561998"/>
    <lineage>
        <taxon>Eukaryota</taxon>
        <taxon>Metazoa</taxon>
        <taxon>Ecdysozoa</taxon>
        <taxon>Nematoda</taxon>
        <taxon>Chromadorea</taxon>
        <taxon>Rhabditida</taxon>
        <taxon>Rhabditina</taxon>
        <taxon>Rhabditomorpha</taxon>
        <taxon>Rhabditoidea</taxon>
        <taxon>Rhabditidae</taxon>
        <taxon>Peloderinae</taxon>
        <taxon>Caenorhabditis</taxon>
    </lineage>
</organism>
<keyword evidence="2" id="KW-0812">Transmembrane</keyword>
<protein>
    <submittedName>
        <fullName evidence="4">Uncharacterized protein</fullName>
    </submittedName>
</protein>
<feature type="compositionally biased region" description="Polar residues" evidence="1">
    <location>
        <begin position="65"/>
        <end position="75"/>
    </location>
</feature>
<dbReference type="AlphaFoldDB" id="A0A1I7SZU2"/>
<dbReference type="WBParaSite" id="Csp11.Scaffold412.g1086.t1">
    <property type="protein sequence ID" value="Csp11.Scaffold412.g1086.t1"/>
    <property type="gene ID" value="Csp11.Scaffold412.g1086"/>
</dbReference>
<name>A0A1I7SZU2_9PELO</name>
<feature type="transmembrane region" description="Helical" evidence="2">
    <location>
        <begin position="6"/>
        <end position="34"/>
    </location>
</feature>
<evidence type="ECO:0000313" key="3">
    <source>
        <dbReference type="Proteomes" id="UP000095282"/>
    </source>
</evidence>
<keyword evidence="2" id="KW-0472">Membrane</keyword>
<dbReference type="Proteomes" id="UP000095282">
    <property type="component" value="Unplaced"/>
</dbReference>
<evidence type="ECO:0000313" key="4">
    <source>
        <dbReference type="WBParaSite" id="Csp11.Scaffold412.g1086.t1"/>
    </source>
</evidence>